<dbReference type="EMBL" id="CM042009">
    <property type="protein sequence ID" value="KAI3792072.1"/>
    <property type="molecule type" value="Genomic_DNA"/>
</dbReference>
<evidence type="ECO:0000313" key="1">
    <source>
        <dbReference type="EMBL" id="KAI3792072.1"/>
    </source>
</evidence>
<sequence>MNSFLRYGSVSSRLIDDDALHNSYFLVKLPILCRYVGAGTLKPSFAFRNRFLVYCYLPFHDSNYRILLLFRSNMNKLHDRYMITISF</sequence>
<gene>
    <name evidence="1" type="ORF">L2E82_05942</name>
</gene>
<protein>
    <submittedName>
        <fullName evidence="1">Uncharacterized protein</fullName>
    </submittedName>
</protein>
<keyword evidence="2" id="KW-1185">Reference proteome</keyword>
<name>A0ACB9HAV2_CICIN</name>
<reference evidence="1 2" key="2">
    <citation type="journal article" date="2022" name="Mol. Ecol. Resour.">
        <title>The genomes of chicory, endive, great burdock and yacon provide insights into Asteraceae paleo-polyploidization history and plant inulin production.</title>
        <authorList>
            <person name="Fan W."/>
            <person name="Wang S."/>
            <person name="Wang H."/>
            <person name="Wang A."/>
            <person name="Jiang F."/>
            <person name="Liu H."/>
            <person name="Zhao H."/>
            <person name="Xu D."/>
            <person name="Zhang Y."/>
        </authorList>
    </citation>
    <scope>NUCLEOTIDE SEQUENCE [LARGE SCALE GENOMIC DNA]</scope>
    <source>
        <strain evidence="2">cv. Punajuju</strain>
        <tissue evidence="1">Leaves</tissue>
    </source>
</reference>
<proteinExistence type="predicted"/>
<organism evidence="1 2">
    <name type="scientific">Cichorium intybus</name>
    <name type="common">Chicory</name>
    <dbReference type="NCBI Taxonomy" id="13427"/>
    <lineage>
        <taxon>Eukaryota</taxon>
        <taxon>Viridiplantae</taxon>
        <taxon>Streptophyta</taxon>
        <taxon>Embryophyta</taxon>
        <taxon>Tracheophyta</taxon>
        <taxon>Spermatophyta</taxon>
        <taxon>Magnoliopsida</taxon>
        <taxon>eudicotyledons</taxon>
        <taxon>Gunneridae</taxon>
        <taxon>Pentapetalae</taxon>
        <taxon>asterids</taxon>
        <taxon>campanulids</taxon>
        <taxon>Asterales</taxon>
        <taxon>Asteraceae</taxon>
        <taxon>Cichorioideae</taxon>
        <taxon>Cichorieae</taxon>
        <taxon>Cichoriinae</taxon>
        <taxon>Cichorium</taxon>
    </lineage>
</organism>
<dbReference type="Proteomes" id="UP001055811">
    <property type="component" value="Linkage Group LG01"/>
</dbReference>
<reference evidence="2" key="1">
    <citation type="journal article" date="2022" name="Mol. Ecol. Resour.">
        <title>The genomes of chicory, endive, great burdock and yacon provide insights into Asteraceae palaeo-polyploidization history and plant inulin production.</title>
        <authorList>
            <person name="Fan W."/>
            <person name="Wang S."/>
            <person name="Wang H."/>
            <person name="Wang A."/>
            <person name="Jiang F."/>
            <person name="Liu H."/>
            <person name="Zhao H."/>
            <person name="Xu D."/>
            <person name="Zhang Y."/>
        </authorList>
    </citation>
    <scope>NUCLEOTIDE SEQUENCE [LARGE SCALE GENOMIC DNA]</scope>
    <source>
        <strain evidence="2">cv. Punajuju</strain>
    </source>
</reference>
<accession>A0ACB9HAV2</accession>
<comment type="caution">
    <text evidence="1">The sequence shown here is derived from an EMBL/GenBank/DDBJ whole genome shotgun (WGS) entry which is preliminary data.</text>
</comment>
<evidence type="ECO:0000313" key="2">
    <source>
        <dbReference type="Proteomes" id="UP001055811"/>
    </source>
</evidence>